<dbReference type="InterPro" id="IPR023346">
    <property type="entry name" value="Lysozyme-like_dom_sf"/>
</dbReference>
<keyword evidence="2" id="KW-1185">Reference proteome</keyword>
<gene>
    <name evidence="1" type="ORF">BZG01_15190</name>
</gene>
<reference evidence="1 2" key="1">
    <citation type="journal article" date="2017" name="Front. Microbiol.">
        <title>Labilibaculum manganireducens gen. nov., sp. nov. and Labilibaculum filiforme sp. nov., Novel Bacteroidetes Isolated from Subsurface Sediments of the Baltic Sea.</title>
        <authorList>
            <person name="Vandieken V."/>
            <person name="Marshall I.P."/>
            <person name="Niemann H."/>
            <person name="Engelen B."/>
            <person name="Cypionka H."/>
        </authorList>
    </citation>
    <scope>NUCLEOTIDE SEQUENCE [LARGE SCALE GENOMIC DNA]</scope>
    <source>
        <strain evidence="1 2">59.10-2M</strain>
    </source>
</reference>
<dbReference type="RefSeq" id="WP_101310699.1">
    <property type="nucleotide sequence ID" value="NZ_MVDE01000026.1"/>
</dbReference>
<dbReference type="SUPFAM" id="SSF53955">
    <property type="entry name" value="Lysozyme-like"/>
    <property type="match status" value="1"/>
</dbReference>
<dbReference type="Proteomes" id="UP000233618">
    <property type="component" value="Unassembled WGS sequence"/>
</dbReference>
<evidence type="ECO:0000313" key="1">
    <source>
        <dbReference type="EMBL" id="PKQ64038.1"/>
    </source>
</evidence>
<evidence type="ECO:0000313" key="2">
    <source>
        <dbReference type="Proteomes" id="UP000233618"/>
    </source>
</evidence>
<organism evidence="1 2">
    <name type="scientific">Labilibaculum manganireducens</name>
    <dbReference type="NCBI Taxonomy" id="1940525"/>
    <lineage>
        <taxon>Bacteria</taxon>
        <taxon>Pseudomonadati</taxon>
        <taxon>Bacteroidota</taxon>
        <taxon>Bacteroidia</taxon>
        <taxon>Marinilabiliales</taxon>
        <taxon>Marinifilaceae</taxon>
        <taxon>Labilibaculum</taxon>
    </lineage>
</organism>
<comment type="caution">
    <text evidence="1">The sequence shown here is derived from an EMBL/GenBank/DDBJ whole genome shotgun (WGS) entry which is preliminary data.</text>
</comment>
<name>A0A2N3I148_9BACT</name>
<proteinExistence type="predicted"/>
<evidence type="ECO:0008006" key="3">
    <source>
        <dbReference type="Google" id="ProtNLM"/>
    </source>
</evidence>
<protein>
    <recommendedName>
        <fullName evidence="3">Glycoside hydrolase family 19 catalytic domain-containing protein</fullName>
    </recommendedName>
</protein>
<dbReference type="AlphaFoldDB" id="A0A2N3I148"/>
<accession>A0A2N3I148</accession>
<dbReference type="Gene3D" id="1.10.530.10">
    <property type="match status" value="2"/>
</dbReference>
<sequence length="414" mass="47687">MGKNTFRISFDDGTTKSVSVEIVDDYVCKYCDDEITLDQIKKTIGGTVGSNQITNINKVLPFINKYRKDFGLDTCLKKAHFLAQITHESDKFNSLEEYERWNYRSENKATGKIVSLPGVFSNTPIEFDETMGESLKEYLTEIFTIKDDKDKVLTKTNDEIKKLLLDNKVKVVDKKLYTNYQQGEELLKEVKEKKEDGTETEVIKFKIYLKSHSHFGIPLLSRMYAPYKGDRRGLGNGDELSKDGWKYKGRGLKQLTGIDNYKNFTKYRNGVTFTDDTSGKIDFEKNDDLGSPQDAKKGNYVKVSEPMYAVQSALWFWNKGSQKDNKYAVEHAENDDVNLVSKAVNAFDTENLAIREGYYNNARKKDAIDIVRHHTDIYDNGTDEQKKTSKAYFEKWKDKDDEAKKKLEEINKAD</sequence>
<dbReference type="EMBL" id="MVDE01000026">
    <property type="protein sequence ID" value="PKQ64038.1"/>
    <property type="molecule type" value="Genomic_DNA"/>
</dbReference>